<reference evidence="1 2" key="1">
    <citation type="submission" date="2015-12" db="EMBL/GenBank/DDBJ databases">
        <title>Genome comparisons provide insights into the role of secondary metabolites in the pathogenic phase of the Photorhabdus life cycle.</title>
        <authorList>
            <person name="Tobias N.J."/>
            <person name="Mishra B."/>
            <person name="Gupta D.K."/>
            <person name="Thines M."/>
            <person name="Stinear T.P."/>
            <person name="Bode H.B."/>
        </authorList>
    </citation>
    <scope>NUCLEOTIDE SEQUENCE [LARGE SCALE GENOMIC DNA]</scope>
    <source>
        <strain evidence="1 2">PB68.1</strain>
    </source>
</reference>
<organism evidence="1 2">
    <name type="scientific">Photorhabdus australis subsp. thailandensis</name>
    <dbReference type="NCBI Taxonomy" id="2805096"/>
    <lineage>
        <taxon>Bacteria</taxon>
        <taxon>Pseudomonadati</taxon>
        <taxon>Pseudomonadota</taxon>
        <taxon>Gammaproteobacteria</taxon>
        <taxon>Enterobacterales</taxon>
        <taxon>Morganellaceae</taxon>
        <taxon>Photorhabdus</taxon>
    </lineage>
</organism>
<dbReference type="Proteomes" id="UP000093476">
    <property type="component" value="Unassembled WGS sequence"/>
</dbReference>
<evidence type="ECO:0000313" key="1">
    <source>
        <dbReference type="EMBL" id="OCQ53587.1"/>
    </source>
</evidence>
<comment type="caution">
    <text evidence="1">The sequence shown here is derived from an EMBL/GenBank/DDBJ whole genome shotgun (WGS) entry which is preliminary data.</text>
</comment>
<accession>A0A1C0U6N7</accession>
<gene>
    <name evidence="1" type="ORF">Ppb6_01213</name>
</gene>
<dbReference type="AlphaFoldDB" id="A0A1C0U6N7"/>
<dbReference type="STRING" id="286156.Ppb6_01213"/>
<dbReference type="EMBL" id="LOMY01000036">
    <property type="protein sequence ID" value="OCQ53587.1"/>
    <property type="molecule type" value="Genomic_DNA"/>
</dbReference>
<evidence type="ECO:0000313" key="2">
    <source>
        <dbReference type="Proteomes" id="UP000093476"/>
    </source>
</evidence>
<keyword evidence="2" id="KW-1185">Reference proteome</keyword>
<protein>
    <submittedName>
        <fullName evidence="1">Uncharacterized protein</fullName>
    </submittedName>
</protein>
<sequence>MIFDDFYEAIENARFKKEKSGIDYNIIQFCNKFFVVGVIMPGVRVMFSTAYDGFHTVLPEVR</sequence>
<proteinExistence type="predicted"/>
<dbReference type="RefSeq" id="WP_065822523.1">
    <property type="nucleotide sequence ID" value="NZ_CAWMQZ010000036.1"/>
</dbReference>
<name>A0A1C0U6N7_9GAMM</name>